<dbReference type="AlphaFoldDB" id="A0A1G9YLU8"/>
<dbReference type="Gene3D" id="3.40.50.1820">
    <property type="entry name" value="alpha/beta hydrolase"/>
    <property type="match status" value="1"/>
</dbReference>
<dbReference type="InterPro" id="IPR000073">
    <property type="entry name" value="AB_hydrolase_1"/>
</dbReference>
<keyword evidence="2" id="KW-0378">Hydrolase</keyword>
<feature type="domain" description="AB hydrolase-1" evidence="1">
    <location>
        <begin position="154"/>
        <end position="343"/>
    </location>
</feature>
<protein>
    <submittedName>
        <fullName evidence="2">Lysophospholipase, alpha-beta hydrolase superfamily</fullName>
    </submittedName>
</protein>
<dbReference type="OrthoDB" id="9765647at2"/>
<organism evidence="2 3">
    <name type="scientific">Actinomyces ruminicola</name>
    <dbReference type="NCBI Taxonomy" id="332524"/>
    <lineage>
        <taxon>Bacteria</taxon>
        <taxon>Bacillati</taxon>
        <taxon>Actinomycetota</taxon>
        <taxon>Actinomycetes</taxon>
        <taxon>Actinomycetales</taxon>
        <taxon>Actinomycetaceae</taxon>
        <taxon>Actinomyces</taxon>
    </lineage>
</organism>
<evidence type="ECO:0000313" key="3">
    <source>
        <dbReference type="Proteomes" id="UP000199671"/>
    </source>
</evidence>
<dbReference type="InterPro" id="IPR029058">
    <property type="entry name" value="AB_hydrolase_fold"/>
</dbReference>
<dbReference type="GO" id="GO:0016787">
    <property type="term" value="F:hydrolase activity"/>
    <property type="evidence" value="ECO:0007669"/>
    <property type="project" value="UniProtKB-KW"/>
</dbReference>
<accession>A0A1G9YLU8</accession>
<dbReference type="EMBL" id="FNHU01000013">
    <property type="protein sequence ID" value="SDN09471.1"/>
    <property type="molecule type" value="Genomic_DNA"/>
</dbReference>
<dbReference type="SUPFAM" id="SSF53474">
    <property type="entry name" value="alpha/beta-Hydrolases"/>
    <property type="match status" value="1"/>
</dbReference>
<dbReference type="Pfam" id="PF12697">
    <property type="entry name" value="Abhydrolase_6"/>
    <property type="match status" value="1"/>
</dbReference>
<name>A0A1G9YLU8_9ACTO</name>
<proteinExistence type="predicted"/>
<gene>
    <name evidence="2" type="ORF">SAMN04487766_11337</name>
</gene>
<evidence type="ECO:0000259" key="1">
    <source>
        <dbReference type="Pfam" id="PF12697"/>
    </source>
</evidence>
<evidence type="ECO:0000313" key="2">
    <source>
        <dbReference type="EMBL" id="SDN09471.1"/>
    </source>
</evidence>
<dbReference type="RefSeq" id="WP_092611893.1">
    <property type="nucleotide sequence ID" value="NZ_FNHU01000013.1"/>
</dbReference>
<dbReference type="Proteomes" id="UP000199671">
    <property type="component" value="Unassembled WGS sequence"/>
</dbReference>
<sequence length="396" mass="43228">MATSHAFDLDATPVGTPGLPVPTDQAFQAARWAELIGPQAIEEIRALSPLPHTNAGWIGAYLHLARGARAAGREFDAVVYERAAQFFMPGDDPRRLPIRERFVEFMRQRFELSPARVRCGGAVLPAYDLPARGLGAGEEARSTWVVFGGFDSYIEEWFPLLAAVAGRGHRVVAFDGPGQGGVLEEQGVPLTTEWERPVSAVLAHFKLDDVTLVGLSLGGELVIRAAAFEPRARRVVAWDVMDDFLDVAVRQVVPVPARIGRAYSRLPAPLIDLTLAIARRRDLVRWGIDQGMRVTGTSRPADFLRLAAHLNTRSVSGRVLGDVLLLAGEHDHYVPRPQLGRQARTLTGARSVTTRVFTEAEGCAWHCQVGNLGLALRTILAWEEPLLPRGRGGRAA</sequence>
<reference evidence="2 3" key="1">
    <citation type="submission" date="2016-10" db="EMBL/GenBank/DDBJ databases">
        <authorList>
            <person name="de Groot N.N."/>
        </authorList>
    </citation>
    <scope>NUCLEOTIDE SEQUENCE [LARGE SCALE GENOMIC DNA]</scope>
    <source>
        <strain evidence="2 3">KPR-7B</strain>
    </source>
</reference>